<organism evidence="1 2">
    <name type="scientific">Monoraphidium neglectum</name>
    <dbReference type="NCBI Taxonomy" id="145388"/>
    <lineage>
        <taxon>Eukaryota</taxon>
        <taxon>Viridiplantae</taxon>
        <taxon>Chlorophyta</taxon>
        <taxon>core chlorophytes</taxon>
        <taxon>Chlorophyceae</taxon>
        <taxon>CS clade</taxon>
        <taxon>Sphaeropleales</taxon>
        <taxon>Selenastraceae</taxon>
        <taxon>Monoraphidium</taxon>
    </lineage>
</organism>
<dbReference type="EC" id="3.2.1.14" evidence="1"/>
<dbReference type="Gene3D" id="3.20.20.80">
    <property type="entry name" value="Glycosidases"/>
    <property type="match status" value="1"/>
</dbReference>
<protein>
    <submittedName>
        <fullName evidence="1">Chitinase</fullName>
        <ecNumber evidence="1">3.2.1.14</ecNumber>
    </submittedName>
</protein>
<evidence type="ECO:0000313" key="1">
    <source>
        <dbReference type="EMBL" id="KIY96370.1"/>
    </source>
</evidence>
<dbReference type="InterPro" id="IPR052750">
    <property type="entry name" value="GH18_Chitinase"/>
</dbReference>
<gene>
    <name evidence="1" type="ORF">MNEG_11592</name>
</gene>
<dbReference type="AlphaFoldDB" id="A0A0D2MNT3"/>
<name>A0A0D2MNT3_9CHLO</name>
<dbReference type="InterPro" id="IPR017853">
    <property type="entry name" value="GH"/>
</dbReference>
<dbReference type="KEGG" id="mng:MNEG_11592"/>
<dbReference type="SUPFAM" id="SSF51445">
    <property type="entry name" value="(Trans)glycosidases"/>
    <property type="match status" value="1"/>
</dbReference>
<evidence type="ECO:0000313" key="2">
    <source>
        <dbReference type="Proteomes" id="UP000054498"/>
    </source>
</evidence>
<dbReference type="PANTHER" id="PTHR42976">
    <property type="entry name" value="BIFUNCTIONAL CHITINASE/LYSOZYME-RELATED"/>
    <property type="match status" value="1"/>
</dbReference>
<dbReference type="GO" id="GO:0008843">
    <property type="term" value="F:endochitinase activity"/>
    <property type="evidence" value="ECO:0007669"/>
    <property type="project" value="UniProtKB-EC"/>
</dbReference>
<proteinExistence type="predicted"/>
<reference evidence="1 2" key="1">
    <citation type="journal article" date="2013" name="BMC Genomics">
        <title>Reconstruction of the lipid metabolism for the microalga Monoraphidium neglectum from its genome sequence reveals characteristics suitable for biofuel production.</title>
        <authorList>
            <person name="Bogen C."/>
            <person name="Al-Dilaimi A."/>
            <person name="Albersmeier A."/>
            <person name="Wichmann J."/>
            <person name="Grundmann M."/>
            <person name="Rupp O."/>
            <person name="Lauersen K.J."/>
            <person name="Blifernez-Klassen O."/>
            <person name="Kalinowski J."/>
            <person name="Goesmann A."/>
            <person name="Mussgnug J.H."/>
            <person name="Kruse O."/>
        </authorList>
    </citation>
    <scope>NUCLEOTIDE SEQUENCE [LARGE SCALE GENOMIC DNA]</scope>
    <source>
        <strain evidence="1 2">SAG 48.87</strain>
    </source>
</reference>
<dbReference type="EMBL" id="KK103037">
    <property type="protein sequence ID" value="KIY96370.1"/>
    <property type="molecule type" value="Genomic_DNA"/>
</dbReference>
<dbReference type="RefSeq" id="XP_013895390.1">
    <property type="nucleotide sequence ID" value="XM_014039936.1"/>
</dbReference>
<dbReference type="OrthoDB" id="76388at2759"/>
<sequence>MPPALGAVTLAFATGECGAERWAGIEGSSIAAANVQALVTAGKKYVISTGGSAGKFTCGTTAGFIAFVSRYMSANMIGIDWDIEVGQTQAEIDAIVKRTKEAATSYPQLSFSFTIATFGASTTSSNLGITGDAVVKAVLAAGLTNYIINLMVMDYGGPSSSVCTLGSDDQCDMGASAASAANSLNTAYGVPFNRIALTPMIGGNDVVSNVFKLADVTTLSDYASTKGLAGVHFWSFDRDRDCPVGPANATCNSYNQAGTLGFTNAFVSRLGSA</sequence>
<dbReference type="Proteomes" id="UP000054498">
    <property type="component" value="Unassembled WGS sequence"/>
</dbReference>
<dbReference type="GeneID" id="25728870"/>
<accession>A0A0D2MNT3</accession>
<dbReference type="STRING" id="145388.A0A0D2MNT3"/>
<dbReference type="PANTHER" id="PTHR42976:SF1">
    <property type="entry name" value="GH18 DOMAIN-CONTAINING PROTEIN-RELATED"/>
    <property type="match status" value="1"/>
</dbReference>
<keyword evidence="1" id="KW-0378">Hydrolase</keyword>
<keyword evidence="1" id="KW-0326">Glycosidase</keyword>
<keyword evidence="2" id="KW-1185">Reference proteome</keyword>